<dbReference type="EMBL" id="FXTB01000003">
    <property type="protein sequence ID" value="SMO59127.1"/>
    <property type="molecule type" value="Genomic_DNA"/>
</dbReference>
<keyword evidence="3" id="KW-1185">Reference proteome</keyword>
<keyword evidence="1" id="KW-0472">Membrane</keyword>
<accession>A0A521CI47</accession>
<feature type="transmembrane region" description="Helical" evidence="1">
    <location>
        <begin position="62"/>
        <end position="83"/>
    </location>
</feature>
<sequence>MDKQSFNLNADFWGGYTGIFIKIVFAVILFYGFILLLNFFRDKFLNKENISKDPKIVDLLSILNKLFYLSGFGFVIANILQIILSQITRNSGNKALMNLKGDWDYLTFGIILIFAGIGFKIAKEVILKENQD</sequence>
<organism evidence="2 3">
    <name type="scientific">Saccharicrinis carchari</name>
    <dbReference type="NCBI Taxonomy" id="1168039"/>
    <lineage>
        <taxon>Bacteria</taxon>
        <taxon>Pseudomonadati</taxon>
        <taxon>Bacteroidota</taxon>
        <taxon>Bacteroidia</taxon>
        <taxon>Marinilabiliales</taxon>
        <taxon>Marinilabiliaceae</taxon>
        <taxon>Saccharicrinis</taxon>
    </lineage>
</organism>
<evidence type="ECO:0000313" key="3">
    <source>
        <dbReference type="Proteomes" id="UP000319040"/>
    </source>
</evidence>
<dbReference type="Proteomes" id="UP000319040">
    <property type="component" value="Unassembled WGS sequence"/>
</dbReference>
<dbReference type="AlphaFoldDB" id="A0A521CI47"/>
<dbReference type="RefSeq" id="WP_142532889.1">
    <property type="nucleotide sequence ID" value="NZ_FXTB01000003.1"/>
</dbReference>
<name>A0A521CI47_SACCC</name>
<gene>
    <name evidence="2" type="ORF">SAMN06265379_103176</name>
</gene>
<evidence type="ECO:0000256" key="1">
    <source>
        <dbReference type="SAM" id="Phobius"/>
    </source>
</evidence>
<feature type="transmembrane region" description="Helical" evidence="1">
    <location>
        <begin position="103"/>
        <end position="122"/>
    </location>
</feature>
<dbReference type="OrthoDB" id="1121693at2"/>
<protein>
    <submittedName>
        <fullName evidence="2">Uncharacterized protein</fullName>
    </submittedName>
</protein>
<proteinExistence type="predicted"/>
<feature type="transmembrane region" description="Helical" evidence="1">
    <location>
        <begin position="20"/>
        <end position="41"/>
    </location>
</feature>
<reference evidence="2 3" key="1">
    <citation type="submission" date="2017-05" db="EMBL/GenBank/DDBJ databases">
        <authorList>
            <person name="Varghese N."/>
            <person name="Submissions S."/>
        </authorList>
    </citation>
    <scope>NUCLEOTIDE SEQUENCE [LARGE SCALE GENOMIC DNA]</scope>
    <source>
        <strain evidence="2 3">DSM 27040</strain>
    </source>
</reference>
<keyword evidence="1" id="KW-1133">Transmembrane helix</keyword>
<keyword evidence="1" id="KW-0812">Transmembrane</keyword>
<evidence type="ECO:0000313" key="2">
    <source>
        <dbReference type="EMBL" id="SMO59127.1"/>
    </source>
</evidence>